<dbReference type="AlphaFoldDB" id="A0ABD5XWS4"/>
<comment type="caution">
    <text evidence="2">The sequence shown here is derived from an EMBL/GenBank/DDBJ whole genome shotgun (WGS) entry which is preliminary data.</text>
</comment>
<gene>
    <name evidence="2" type="ORF">ACFQRB_07725</name>
</gene>
<organism evidence="2 3">
    <name type="scientific">Halobaculum litoreum</name>
    <dbReference type="NCBI Taxonomy" id="3031998"/>
    <lineage>
        <taxon>Archaea</taxon>
        <taxon>Methanobacteriati</taxon>
        <taxon>Methanobacteriota</taxon>
        <taxon>Stenosarchaea group</taxon>
        <taxon>Halobacteria</taxon>
        <taxon>Halobacteriales</taxon>
        <taxon>Haloferacaceae</taxon>
        <taxon>Halobaculum</taxon>
    </lineage>
</organism>
<proteinExistence type="predicted"/>
<keyword evidence="3" id="KW-1185">Reference proteome</keyword>
<protein>
    <submittedName>
        <fullName evidence="2">Uncharacterized protein</fullName>
    </submittedName>
</protein>
<evidence type="ECO:0000313" key="3">
    <source>
        <dbReference type="Proteomes" id="UP001596368"/>
    </source>
</evidence>
<feature type="compositionally biased region" description="Low complexity" evidence="1">
    <location>
        <begin position="29"/>
        <end position="38"/>
    </location>
</feature>
<evidence type="ECO:0000313" key="2">
    <source>
        <dbReference type="EMBL" id="MFC7136449.1"/>
    </source>
</evidence>
<dbReference type="EMBL" id="JBHSZG010000001">
    <property type="protein sequence ID" value="MFC7136449.1"/>
    <property type="molecule type" value="Genomic_DNA"/>
</dbReference>
<sequence length="65" mass="6855">MVAAVDSLIVFVVSALVGGSASTPARACSRTPRGTTTRCGRRSSARSRGWSPPRCSAGSRCWGRW</sequence>
<accession>A0ABD5XWS4</accession>
<feature type="region of interest" description="Disordered" evidence="1">
    <location>
        <begin position="25"/>
        <end position="51"/>
    </location>
</feature>
<evidence type="ECO:0000256" key="1">
    <source>
        <dbReference type="SAM" id="MobiDB-lite"/>
    </source>
</evidence>
<name>A0ABD5XWS4_9EURY</name>
<reference evidence="2 3" key="1">
    <citation type="journal article" date="2019" name="Int. J. Syst. Evol. Microbiol.">
        <title>The Global Catalogue of Microorganisms (GCM) 10K type strain sequencing project: providing services to taxonomists for standard genome sequencing and annotation.</title>
        <authorList>
            <consortium name="The Broad Institute Genomics Platform"/>
            <consortium name="The Broad Institute Genome Sequencing Center for Infectious Disease"/>
            <person name="Wu L."/>
            <person name="Ma J."/>
        </authorList>
    </citation>
    <scope>NUCLEOTIDE SEQUENCE [LARGE SCALE GENOMIC DNA]</scope>
    <source>
        <strain evidence="2 3">DT92</strain>
    </source>
</reference>
<dbReference type="Proteomes" id="UP001596368">
    <property type="component" value="Unassembled WGS sequence"/>
</dbReference>